<dbReference type="Proteomes" id="UP000276588">
    <property type="component" value="Unassembled WGS sequence"/>
</dbReference>
<dbReference type="EMBL" id="QKNY01000007">
    <property type="protein sequence ID" value="RJX43615.1"/>
    <property type="molecule type" value="Genomic_DNA"/>
</dbReference>
<evidence type="ECO:0000313" key="2">
    <source>
        <dbReference type="EMBL" id="RJX43615.1"/>
    </source>
</evidence>
<keyword evidence="3" id="KW-1185">Reference proteome</keyword>
<name>A0A3A6QC99_9EURY</name>
<feature type="transmembrane region" description="Helical" evidence="1">
    <location>
        <begin position="66"/>
        <end position="88"/>
    </location>
</feature>
<keyword evidence="1" id="KW-1133">Transmembrane helix</keyword>
<dbReference type="AlphaFoldDB" id="A0A3A6QC99"/>
<evidence type="ECO:0000256" key="1">
    <source>
        <dbReference type="SAM" id="Phobius"/>
    </source>
</evidence>
<gene>
    <name evidence="2" type="ORF">DM826_05025</name>
</gene>
<organism evidence="2 3">
    <name type="scientific">Halonotius aquaticus</name>
    <dbReference type="NCBI Taxonomy" id="2216978"/>
    <lineage>
        <taxon>Archaea</taxon>
        <taxon>Methanobacteriati</taxon>
        <taxon>Methanobacteriota</taxon>
        <taxon>Stenosarchaea group</taxon>
        <taxon>Halobacteria</taxon>
        <taxon>Halobacteriales</taxon>
        <taxon>Haloferacaceae</taxon>
        <taxon>Halonotius</taxon>
    </lineage>
</organism>
<keyword evidence="1" id="KW-0472">Membrane</keyword>
<accession>A0A3A6QC99</accession>
<sequence>MNKLASLTGKGDGKLKEDIIEEYDAEVVEIDKSLHPTISASARYWLLSNYAPLFGVYILLRGNLIIAVMFFALVEVSMFIFYLAVTLYGRDSKMALDIEQHAQSHSGNACAIVGKHHEKGIIDKLANSSNVQIVSQDN</sequence>
<comment type="caution">
    <text evidence="2">The sequence shown here is derived from an EMBL/GenBank/DDBJ whole genome shotgun (WGS) entry which is preliminary data.</text>
</comment>
<evidence type="ECO:0000313" key="3">
    <source>
        <dbReference type="Proteomes" id="UP000276588"/>
    </source>
</evidence>
<proteinExistence type="predicted"/>
<keyword evidence="1" id="KW-0812">Transmembrane</keyword>
<protein>
    <submittedName>
        <fullName evidence="2">Uncharacterized protein</fullName>
    </submittedName>
</protein>
<reference evidence="2 3" key="1">
    <citation type="submission" date="2018-06" db="EMBL/GenBank/DDBJ databases">
        <title>Halonotius sp. F13-13 a new haloarchaeeon isolated from a solar saltern from Isla Cristina, Huelva, Spain.</title>
        <authorList>
            <person name="Duran-Viseras A."/>
            <person name="Sanchez-Porro C."/>
            <person name="Ventosa A."/>
        </authorList>
    </citation>
    <scope>NUCLEOTIDE SEQUENCE [LARGE SCALE GENOMIC DNA]</scope>
    <source>
        <strain evidence="2 3">F13-13</strain>
    </source>
</reference>